<feature type="domain" description="DUF8035" evidence="2">
    <location>
        <begin position="794"/>
        <end position="847"/>
    </location>
</feature>
<feature type="compositionally biased region" description="Basic and acidic residues" evidence="1">
    <location>
        <begin position="896"/>
        <end position="929"/>
    </location>
</feature>
<gene>
    <name evidence="3" type="ORF">MGU_03259</name>
</gene>
<feature type="region of interest" description="Disordered" evidence="1">
    <location>
        <begin position="1"/>
        <end position="23"/>
    </location>
</feature>
<name>A0A0B4I8Q7_METGA</name>
<dbReference type="Proteomes" id="UP000031192">
    <property type="component" value="Unassembled WGS sequence"/>
</dbReference>
<feature type="region of interest" description="Disordered" evidence="1">
    <location>
        <begin position="843"/>
        <end position="974"/>
    </location>
</feature>
<feature type="compositionally biased region" description="Basic and acidic residues" evidence="1">
    <location>
        <begin position="506"/>
        <end position="531"/>
    </location>
</feature>
<reference evidence="3 4" key="1">
    <citation type="journal article" date="2014" name="Proc. Natl. Acad. Sci. U.S.A.">
        <title>Trajectory and genomic determinants of fungal-pathogen speciation and host adaptation.</title>
        <authorList>
            <person name="Hu X."/>
            <person name="Xiao G."/>
            <person name="Zheng P."/>
            <person name="Shang Y."/>
            <person name="Su Y."/>
            <person name="Zhang X."/>
            <person name="Liu X."/>
            <person name="Zhan S."/>
            <person name="St Leger R.J."/>
            <person name="Wang C."/>
        </authorList>
    </citation>
    <scope>NUCLEOTIDE SEQUENCE [LARGE SCALE GENOMIC DNA]</scope>
    <source>
        <strain evidence="3 4">ARSEF 977</strain>
    </source>
</reference>
<keyword evidence="4" id="KW-1185">Reference proteome</keyword>
<feature type="compositionally biased region" description="Basic and acidic residues" evidence="1">
    <location>
        <begin position="851"/>
        <end position="871"/>
    </location>
</feature>
<comment type="caution">
    <text evidence="3">The sequence shown here is derived from an EMBL/GenBank/DDBJ whole genome shotgun (WGS) entry which is preliminary data.</text>
</comment>
<dbReference type="PANTHER" id="PTHR42081">
    <property type="entry name" value="ZINC FINGER PROTEIN DHHC DOMAIN CONTAINING PROTEIN"/>
    <property type="match status" value="1"/>
</dbReference>
<dbReference type="Pfam" id="PF26118">
    <property type="entry name" value="DUF8035"/>
    <property type="match status" value="1"/>
</dbReference>
<feature type="region of interest" description="Disordered" evidence="1">
    <location>
        <begin position="53"/>
        <end position="214"/>
    </location>
</feature>
<feature type="compositionally biased region" description="Basic and acidic residues" evidence="1">
    <location>
        <begin position="673"/>
        <end position="694"/>
    </location>
</feature>
<feature type="compositionally biased region" description="Low complexity" evidence="1">
    <location>
        <begin position="116"/>
        <end position="128"/>
    </location>
</feature>
<feature type="region of interest" description="Disordered" evidence="1">
    <location>
        <begin position="226"/>
        <end position="793"/>
    </location>
</feature>
<accession>A0A0B4I8Q7</accession>
<feature type="compositionally biased region" description="Basic and acidic residues" evidence="1">
    <location>
        <begin position="960"/>
        <end position="974"/>
    </location>
</feature>
<evidence type="ECO:0000313" key="3">
    <source>
        <dbReference type="EMBL" id="KID89854.1"/>
    </source>
</evidence>
<evidence type="ECO:0000313" key="4">
    <source>
        <dbReference type="Proteomes" id="UP000031192"/>
    </source>
</evidence>
<sequence length="974" mass="111802">MSDRYIGYVPTPSGRSPTFNPARASMPTSVGYSSMYAGDMHVVPSASQRHYITPRGYSTSTTASGVPTTTRTYAITQDPRGNSRTRDGSRTRRSTLDSTSRPPVIITTTQLDRSHGSSSHSGNARSGSPIRDEYRASDGQVYSQPASSLRSRNTASRSYHAPPPSEDFGRYRDRADSHLSSRDLEAYRNSRPSVVYPSDPRHSTAAIDYGDDGYQYTNAGELVKYDLDQSKPSRSRRHDRHDSFDTGYYRPNVNYDLDRRNLNINTSHDLNRPPNGPSSRQHDGRSGPPPSTRGFDKINRAYDSRDTPPAAPVPPSPTSAASLLEIPGSSGSGRRPRPLSLHQDAGLRSSHHDELHRSREDERVMRAMRDRDFDRRSEPPRFYDDSVTSRGFGIRTDVLNPPEEIKERRRESRLDDQRKRSDEEVSYGSDKDREGRRWSRQDPMDDRRDRRQTKRDEENQDQERSRTRETLAGGLGAAATAASLVASTKSGEKKDPGSPGAKRRRSPPEDREIHKEVIVEQDARQSFERVSKPMGGKEGTRERESLREKEPPQERNPTTKERPPASERDVIVPKELVREPAPIRERDPVREPVRDSLRDKESVREEPRDGGSFERRRPDADTRTIREPVRVSGSDSDDTNRPPRRGRASQAFNPNDASDLKQLKEQLASMEMSNKRQEKEVERPALAEKAEKPRARSPSPSKEQAAAGSSRESSQEKSGEESRAESRGRELVVPAAEGKQVRVVSPPKDKSEGKPLKGILKQPKASFPEEANPVREGVAPHKEDKKLKEAPPGARWTKINRKIVNPEALTIGKERFEVRDDFVIVLRVLSKEEIQAYAAATQVLRERRRTKIEGKKEGDNDYGRERDIMRDEADEEDEERHHRHRRRRESEEESDEKERHKNRDRDRDRERERDRQRERDRESEREGERQRHHRRDQADDYDNRARDDHYHHHHHNNHRSFRERERERELEARS</sequence>
<feature type="compositionally biased region" description="Basic and acidic residues" evidence="1">
    <location>
        <begin position="167"/>
        <end position="188"/>
    </location>
</feature>
<feature type="compositionally biased region" description="Basic and acidic residues" evidence="1">
    <location>
        <begin position="538"/>
        <end position="629"/>
    </location>
</feature>
<feature type="compositionally biased region" description="Basic and acidic residues" evidence="1">
    <location>
        <begin position="294"/>
        <end position="306"/>
    </location>
</feature>
<organism evidence="3 4">
    <name type="scientific">Metarhizium guizhouense (strain ARSEF 977)</name>
    <dbReference type="NCBI Taxonomy" id="1276136"/>
    <lineage>
        <taxon>Eukaryota</taxon>
        <taxon>Fungi</taxon>
        <taxon>Dikarya</taxon>
        <taxon>Ascomycota</taxon>
        <taxon>Pezizomycotina</taxon>
        <taxon>Sordariomycetes</taxon>
        <taxon>Hypocreomycetidae</taxon>
        <taxon>Hypocreales</taxon>
        <taxon>Clavicipitaceae</taxon>
        <taxon>Metarhizium</taxon>
    </lineage>
</organism>
<feature type="compositionally biased region" description="Polar residues" evidence="1">
    <location>
        <begin position="140"/>
        <end position="157"/>
    </location>
</feature>
<dbReference type="EMBL" id="AZNH01000007">
    <property type="protein sequence ID" value="KID89854.1"/>
    <property type="molecule type" value="Genomic_DNA"/>
</dbReference>
<evidence type="ECO:0000256" key="1">
    <source>
        <dbReference type="SAM" id="MobiDB-lite"/>
    </source>
</evidence>
<feature type="compositionally biased region" description="Low complexity" evidence="1">
    <location>
        <begin position="318"/>
        <end position="333"/>
    </location>
</feature>
<feature type="compositionally biased region" description="Basic and acidic residues" evidence="1">
    <location>
        <begin position="778"/>
        <end position="789"/>
    </location>
</feature>
<dbReference type="InterPro" id="IPR058348">
    <property type="entry name" value="DUF8035"/>
</dbReference>
<feature type="compositionally biased region" description="Low complexity" evidence="1">
    <location>
        <begin position="477"/>
        <end position="489"/>
    </location>
</feature>
<feature type="compositionally biased region" description="Basic and acidic residues" evidence="1">
    <location>
        <begin position="713"/>
        <end position="730"/>
    </location>
</feature>
<feature type="compositionally biased region" description="Basic and acidic residues" evidence="1">
    <location>
        <begin position="350"/>
        <end position="384"/>
    </location>
</feature>
<dbReference type="HOGENOM" id="CLU_005727_0_0_1"/>
<feature type="compositionally biased region" description="Basic and acidic residues" evidence="1">
    <location>
        <begin position="936"/>
        <end position="950"/>
    </location>
</feature>
<evidence type="ECO:0000259" key="2">
    <source>
        <dbReference type="Pfam" id="PF26118"/>
    </source>
</evidence>
<dbReference type="AlphaFoldDB" id="A0A0B4I8Q7"/>
<feature type="compositionally biased region" description="Basic and acidic residues" evidence="1">
    <location>
        <begin position="403"/>
        <end position="469"/>
    </location>
</feature>
<dbReference type="PANTHER" id="PTHR42081:SF1">
    <property type="entry name" value="ZINC FINGER PROTEIN DHHC DOMAIN CONTAINING PROTEIN"/>
    <property type="match status" value="1"/>
</dbReference>
<proteinExistence type="predicted"/>
<dbReference type="OrthoDB" id="5418088at2759"/>
<feature type="compositionally biased region" description="Low complexity" evidence="1">
    <location>
        <begin position="58"/>
        <end position="72"/>
    </location>
</feature>
<protein>
    <submittedName>
        <fullName evidence="3">Zinc finger protein dhhc domain containing protein</fullName>
    </submittedName>
</protein>